<gene>
    <name evidence="3" type="ORF">GCM10011390_49800</name>
</gene>
<feature type="domain" description="Glycosyl transferase family 1" evidence="2">
    <location>
        <begin position="653"/>
        <end position="783"/>
    </location>
</feature>
<dbReference type="SUPFAM" id="SSF53756">
    <property type="entry name" value="UDP-Glycosyltransferase/glycogen phosphorylase"/>
    <property type="match status" value="2"/>
</dbReference>
<dbReference type="SUPFAM" id="SSF53335">
    <property type="entry name" value="S-adenosyl-L-methionine-dependent methyltransferases"/>
    <property type="match status" value="1"/>
</dbReference>
<dbReference type="Gene3D" id="3.40.50.150">
    <property type="entry name" value="Vaccinia Virus protein VP39"/>
    <property type="match status" value="1"/>
</dbReference>
<feature type="coiled-coil region" evidence="1">
    <location>
        <begin position="270"/>
        <end position="297"/>
    </location>
</feature>
<proteinExistence type="predicted"/>
<name>A0A917A343_9HYPH</name>
<keyword evidence="1" id="KW-0175">Coiled coil</keyword>
<evidence type="ECO:0000259" key="2">
    <source>
        <dbReference type="Pfam" id="PF00534"/>
    </source>
</evidence>
<evidence type="ECO:0000313" key="3">
    <source>
        <dbReference type="EMBL" id="GGE24419.1"/>
    </source>
</evidence>
<accession>A0A917A343</accession>
<dbReference type="EMBL" id="BMIQ01000014">
    <property type="protein sequence ID" value="GGE24419.1"/>
    <property type="molecule type" value="Genomic_DNA"/>
</dbReference>
<dbReference type="Pfam" id="PF13489">
    <property type="entry name" value="Methyltransf_23"/>
    <property type="match status" value="1"/>
</dbReference>
<dbReference type="CDD" id="cd03801">
    <property type="entry name" value="GT4_PimA-like"/>
    <property type="match status" value="1"/>
</dbReference>
<dbReference type="Gene3D" id="3.40.50.2000">
    <property type="entry name" value="Glycogen Phosphorylase B"/>
    <property type="match status" value="3"/>
</dbReference>
<comment type="caution">
    <text evidence="3">The sequence shown here is derived from an EMBL/GenBank/DDBJ whole genome shotgun (WGS) entry which is preliminary data.</text>
</comment>
<protein>
    <recommendedName>
        <fullName evidence="2">Glycosyl transferase family 1 domain-containing protein</fullName>
    </recommendedName>
</protein>
<dbReference type="Proteomes" id="UP000644699">
    <property type="component" value="Unassembled WGS sequence"/>
</dbReference>
<dbReference type="InterPro" id="IPR029063">
    <property type="entry name" value="SAM-dependent_MTases_sf"/>
</dbReference>
<reference evidence="3" key="1">
    <citation type="journal article" date="2014" name="Int. J. Syst. Evol. Microbiol.">
        <title>Complete genome sequence of Corynebacterium casei LMG S-19264T (=DSM 44701T), isolated from a smear-ripened cheese.</title>
        <authorList>
            <consortium name="US DOE Joint Genome Institute (JGI-PGF)"/>
            <person name="Walter F."/>
            <person name="Albersmeier A."/>
            <person name="Kalinowski J."/>
            <person name="Ruckert C."/>
        </authorList>
    </citation>
    <scope>NUCLEOTIDE SEQUENCE</scope>
    <source>
        <strain evidence="3">CGMCC 1.15367</strain>
    </source>
</reference>
<keyword evidence="4" id="KW-1185">Reference proteome</keyword>
<dbReference type="Pfam" id="PF00534">
    <property type="entry name" value="Glycos_transf_1"/>
    <property type="match status" value="2"/>
</dbReference>
<dbReference type="CDD" id="cd02440">
    <property type="entry name" value="AdoMet_MTases"/>
    <property type="match status" value="1"/>
</dbReference>
<dbReference type="PANTHER" id="PTHR46401:SF9">
    <property type="entry name" value="MANNOSYLTRANSFERASE A"/>
    <property type="match status" value="1"/>
</dbReference>
<evidence type="ECO:0000313" key="4">
    <source>
        <dbReference type="Proteomes" id="UP000644699"/>
    </source>
</evidence>
<evidence type="ECO:0000256" key="1">
    <source>
        <dbReference type="SAM" id="Coils"/>
    </source>
</evidence>
<dbReference type="GO" id="GO:0016757">
    <property type="term" value="F:glycosyltransferase activity"/>
    <property type="evidence" value="ECO:0007669"/>
    <property type="project" value="InterPro"/>
</dbReference>
<sequence length="1295" mass="143323">MHSYRAFEDRFRGAEDLIRRRMSVYLPLTEVVDPRAGPGLRALDIGCGRGEWLSLLREKGWQASGVDSNASMAEVAQALGIDVSVADAIEYLRGCADDSFSLITAFHVVEHLKHSALTTLLREVQRVLSPGGLVILETPNPENLTVASWSFHMDPTHEKPLPPALLQFLAETAGLKAPAIVRLNSLQREADGSFPSSPLVAMFANGPDYAVIATNGGDQENPLVEAVASFAAQAGEPGPVDVTAILHSARVSEKLSSDVAELSTGLEFLHRQQQLELTEMRAELLSLRRRHDETLERQTKTLEMVVGQQEQVTATLREISGLAASLHSEIQGRRYRASPLSRLLRLSFDDRFWIVRGAKAWLQLKPGSRPRRMMRRGVFRVQEIVQSNPWIRPAAHRALALSPRLQNRVFSILSAPPPVVPRSDEEQLALERLTHAAIVAARLSHHKPSTSSGKPRLAFVSPFPPDRSGIADYSAQLLPELSKFYEIDLVSPTDETSASATDSNIGSRSSSWFEENFSRYDRIVYQFGNSPFHYHMLDLLRKIPGIVALHDFYIGDLINYAEHVGGKSSLLVRTLYESHGFEVAARYNSAPSLLPDIIPKYPLNFPVLAQAQGVIVHSEFARRLAADFYPALDTSDWHVIPLVRASEPLFSRKDAKVDLGFGEDAFIVCSFGHLNSSKKCDVVLDAWQESSLSSDPTCHLIFVGSIVDDEFGTEINRRLASSLGNVRATGYVSADDYQKFLTIADIGVQLRGSSRGETSAAALDCLQFGLPTIVNANGSMADLPDSVVYKLPDDVKSIELAEKFVELRNSYAEAKAVGAKAQHYIEANHSAETVSRRYRDAIELCHEGSSEINNSTKIVQLLKVDDRSRAKPADAIGRLTKELGRIPSRIPQHRLFIDVSATARDDLRTGIQRVVRGLMLELIRNPPIGYRVEPVWLQNGTGAWQYEYARNFTNSTLGIHCPDSKDHVVIPQKSDILLVADYFCAAVSDAHRQGVYNDWKRAGVSIQFVVYDMLPVLRPDWFPPWASPAHKEWSLAIADAGDRLICISNSVAAETRQWLADHDAAGIEVVGWKLGADMAASSPTRGLPDDADTILSTIQEAHSFLMVGTVEPRKGHLQALEAFETLWAKGSQARLVIVGTEGWKGIPAHQSGKLPFTLERLNKHPELGRRLLWLKSVSDEFLDKIYASSRCLLAASEGEGFGLPLIEAARHGIPILARDIPVFREVAGSHAAYFSAHKATEFADAIEHWIRKYEMGECVSPSHMQWATWAQSAELLKKLILPQSRVDGERAFVQH</sequence>
<organism evidence="3 4">
    <name type="scientific">Aureimonas endophytica</name>
    <dbReference type="NCBI Taxonomy" id="2027858"/>
    <lineage>
        <taxon>Bacteria</taxon>
        <taxon>Pseudomonadati</taxon>
        <taxon>Pseudomonadota</taxon>
        <taxon>Alphaproteobacteria</taxon>
        <taxon>Hyphomicrobiales</taxon>
        <taxon>Aurantimonadaceae</taxon>
        <taxon>Aureimonas</taxon>
    </lineage>
</organism>
<dbReference type="GO" id="GO:0009103">
    <property type="term" value="P:lipopolysaccharide biosynthetic process"/>
    <property type="evidence" value="ECO:0007669"/>
    <property type="project" value="TreeGrafter"/>
</dbReference>
<feature type="domain" description="Glycosyl transferase family 1" evidence="2">
    <location>
        <begin position="1103"/>
        <end position="1255"/>
    </location>
</feature>
<dbReference type="InterPro" id="IPR001296">
    <property type="entry name" value="Glyco_trans_1"/>
</dbReference>
<dbReference type="CDD" id="cd03809">
    <property type="entry name" value="GT4_MtfB-like"/>
    <property type="match status" value="1"/>
</dbReference>
<reference evidence="3" key="2">
    <citation type="submission" date="2020-09" db="EMBL/GenBank/DDBJ databases">
        <authorList>
            <person name="Sun Q."/>
            <person name="Zhou Y."/>
        </authorList>
    </citation>
    <scope>NUCLEOTIDE SEQUENCE</scope>
    <source>
        <strain evidence="3">CGMCC 1.15367</strain>
    </source>
</reference>
<dbReference type="PANTHER" id="PTHR46401">
    <property type="entry name" value="GLYCOSYLTRANSFERASE WBBK-RELATED"/>
    <property type="match status" value="1"/>
</dbReference>